<reference evidence="2" key="1">
    <citation type="submission" date="2020-05" db="EMBL/GenBank/DDBJ databases">
        <authorList>
            <person name="Brown S."/>
            <person name="Huntemann M."/>
            <person name="Clum A."/>
            <person name="Spunde A."/>
            <person name="Palaniappan K."/>
            <person name="Ritter S."/>
            <person name="Mikhailova N."/>
            <person name="Chen I.-M."/>
            <person name="Stamatis D."/>
            <person name="Reddy T."/>
            <person name="O'Malley R."/>
            <person name="Daum C."/>
            <person name="Shapiro N."/>
            <person name="Ivanova N."/>
            <person name="Kyrpides N."/>
            <person name="Woyke T."/>
        </authorList>
    </citation>
    <scope>NUCLEOTIDE SEQUENCE</scope>
    <source>
        <strain evidence="2">DJ080</strain>
    </source>
</reference>
<protein>
    <submittedName>
        <fullName evidence="2">RNase H-like nuclease (RuvC/YqgF family)</fullName>
    </submittedName>
</protein>
<evidence type="ECO:0000313" key="3">
    <source>
        <dbReference type="Proteomes" id="UP001193748"/>
    </source>
</evidence>
<comment type="caution">
    <text evidence="2">The sequence shown here is derived from an EMBL/GenBank/DDBJ whole genome shotgun (WGS) entry which is preliminary data.</text>
</comment>
<feature type="coiled-coil region" evidence="1">
    <location>
        <begin position="105"/>
        <end position="177"/>
    </location>
</feature>
<gene>
    <name evidence="2" type="ORF">B0H41_002590</name>
</gene>
<reference evidence="2" key="2">
    <citation type="journal article" date="2022" name="Nat. Biotechnol.">
        <title>Carbon-negative production of acetone and isopropanol by gas fermentation at industrial pilot scale.</title>
        <authorList>
            <person name="Liew F.E."/>
            <person name="Nogle R."/>
            <person name="Abdalla T."/>
            <person name="Rasor B.J."/>
            <person name="Canter C."/>
            <person name="Jensen R.O."/>
            <person name="Wang L."/>
            <person name="Strutz J."/>
            <person name="Chirania P."/>
            <person name="De Tissera S."/>
            <person name="Mueller A.P."/>
            <person name="Ruan Z."/>
            <person name="Gao A."/>
            <person name="Tran L."/>
            <person name="Engle N.L."/>
            <person name="Bromley J.C."/>
            <person name="Daniell J."/>
            <person name="Conrado R."/>
            <person name="Tschaplinski T.J."/>
            <person name="Giannone R.J."/>
            <person name="Hettich R.L."/>
            <person name="Karim A.S."/>
            <person name="Simpson S.D."/>
            <person name="Brown S.D."/>
            <person name="Leang C."/>
            <person name="Jewett M.C."/>
            <person name="Kopke M."/>
        </authorList>
    </citation>
    <scope>NUCLEOTIDE SEQUENCE</scope>
    <source>
        <strain evidence="2">DJ080</strain>
    </source>
</reference>
<evidence type="ECO:0000313" key="2">
    <source>
        <dbReference type="EMBL" id="NRT88911.1"/>
    </source>
</evidence>
<dbReference type="AlphaFoldDB" id="A0AAX0B1D5"/>
<dbReference type="RefSeq" id="WP_173711036.1">
    <property type="nucleotide sequence ID" value="NZ_JABSWW010000001.1"/>
</dbReference>
<evidence type="ECO:0000256" key="1">
    <source>
        <dbReference type="SAM" id="Coils"/>
    </source>
</evidence>
<organism evidence="2 3">
    <name type="scientific">Clostridium beijerinckii</name>
    <name type="common">Clostridium MP</name>
    <dbReference type="NCBI Taxonomy" id="1520"/>
    <lineage>
        <taxon>Bacteria</taxon>
        <taxon>Bacillati</taxon>
        <taxon>Bacillota</taxon>
        <taxon>Clostridia</taxon>
        <taxon>Eubacteriales</taxon>
        <taxon>Clostridiaceae</taxon>
        <taxon>Clostridium</taxon>
    </lineage>
</organism>
<dbReference type="EMBL" id="JABSWW010000001">
    <property type="protein sequence ID" value="NRT88911.1"/>
    <property type="molecule type" value="Genomic_DNA"/>
</dbReference>
<sequence>MGYQEIINIIKPLLNKYDIENFDGLKPQTQQQLIMIEQYFQLCIEKYSDIKHRLDDFDLSIRGICKASNIGKSTVYNNPDTLKKYIEKRLNEVECNISIISKPKLDALTNKVEQLQSNLDKMLIDIVEFENMRIKISNLEKTITRLETQKKIIEEEKNNYMLKNNELQKELMKKNNKIIHINK</sequence>
<keyword evidence="1" id="KW-0175">Coiled coil</keyword>
<dbReference type="Proteomes" id="UP001193748">
    <property type="component" value="Unassembled WGS sequence"/>
</dbReference>
<proteinExistence type="predicted"/>
<accession>A0AAX0B1D5</accession>
<name>A0AAX0B1D5_CLOBE</name>